<gene>
    <name evidence="1" type="ORF">ElyMa_000633100</name>
</gene>
<dbReference type="Proteomes" id="UP000762676">
    <property type="component" value="Unassembled WGS sequence"/>
</dbReference>
<name>A0AAV4GCK0_9GAST</name>
<proteinExistence type="predicted"/>
<comment type="caution">
    <text evidence="1">The sequence shown here is derived from an EMBL/GenBank/DDBJ whole genome shotgun (WGS) entry which is preliminary data.</text>
</comment>
<dbReference type="EMBL" id="BMAT01001291">
    <property type="protein sequence ID" value="GFR82728.1"/>
    <property type="molecule type" value="Genomic_DNA"/>
</dbReference>
<protein>
    <submittedName>
        <fullName evidence="1">Uncharacterized protein</fullName>
    </submittedName>
</protein>
<evidence type="ECO:0000313" key="1">
    <source>
        <dbReference type="EMBL" id="GFR82728.1"/>
    </source>
</evidence>
<reference evidence="1 2" key="1">
    <citation type="journal article" date="2021" name="Elife">
        <title>Chloroplast acquisition without the gene transfer in kleptoplastic sea slugs, Plakobranchus ocellatus.</title>
        <authorList>
            <person name="Maeda T."/>
            <person name="Takahashi S."/>
            <person name="Yoshida T."/>
            <person name="Shimamura S."/>
            <person name="Takaki Y."/>
            <person name="Nagai Y."/>
            <person name="Toyoda A."/>
            <person name="Suzuki Y."/>
            <person name="Arimoto A."/>
            <person name="Ishii H."/>
            <person name="Satoh N."/>
            <person name="Nishiyama T."/>
            <person name="Hasebe M."/>
            <person name="Maruyama T."/>
            <person name="Minagawa J."/>
            <person name="Obokata J."/>
            <person name="Shigenobu S."/>
        </authorList>
    </citation>
    <scope>NUCLEOTIDE SEQUENCE [LARGE SCALE GENOMIC DNA]</scope>
</reference>
<accession>A0AAV4GCK0</accession>
<dbReference type="AlphaFoldDB" id="A0AAV4GCK0"/>
<keyword evidence="2" id="KW-1185">Reference proteome</keyword>
<sequence>MEQYNLAAKEVKVSIKKDRERFTKTLAEKAETAATAGHIKILYQTTKTLVGKYTRSEMPVKDIGGKAIFEKDAQAARWIEHFTSLLNRPPPEILEARRDLPINCDTSSHREIVDAIKQLNLGQQQAQI</sequence>
<organism evidence="1 2">
    <name type="scientific">Elysia marginata</name>
    <dbReference type="NCBI Taxonomy" id="1093978"/>
    <lineage>
        <taxon>Eukaryota</taxon>
        <taxon>Metazoa</taxon>
        <taxon>Spiralia</taxon>
        <taxon>Lophotrochozoa</taxon>
        <taxon>Mollusca</taxon>
        <taxon>Gastropoda</taxon>
        <taxon>Heterobranchia</taxon>
        <taxon>Euthyneura</taxon>
        <taxon>Panpulmonata</taxon>
        <taxon>Sacoglossa</taxon>
        <taxon>Placobranchoidea</taxon>
        <taxon>Plakobranchidae</taxon>
        <taxon>Elysia</taxon>
    </lineage>
</organism>
<evidence type="ECO:0000313" key="2">
    <source>
        <dbReference type="Proteomes" id="UP000762676"/>
    </source>
</evidence>